<evidence type="ECO:0000313" key="1">
    <source>
        <dbReference type="EMBL" id="WRO21057.1"/>
    </source>
</evidence>
<protein>
    <submittedName>
        <fullName evidence="1">Uncharacterized protein</fullName>
    </submittedName>
</protein>
<dbReference type="Proteomes" id="UP001329915">
    <property type="component" value="Chromosome"/>
</dbReference>
<dbReference type="AlphaFoldDB" id="A0AAU0UKK4"/>
<gene>
    <name evidence="1" type="ORF">MFMK1_000851</name>
</gene>
<dbReference type="KEGG" id="dbc:MFMK1_000851"/>
<sequence length="125" mass="14057">MDEKTKADIYLEYLEQILSGKKDIGHVEDVEIEKLLLLAKTMVAAEISINNETRENLKKRLLAQVTKNNKSRLSVLSRNDDELDEEDLEYVAAGFGGQSGEQNNICPFCGARFNKIAGKCSFCNR</sequence>
<accession>A0AAU0UKK4</accession>
<proteinExistence type="predicted"/>
<organism evidence="1 2">
    <name type="scientific">Metallumcola ferriviriculae</name>
    <dbReference type="NCBI Taxonomy" id="3039180"/>
    <lineage>
        <taxon>Bacteria</taxon>
        <taxon>Bacillati</taxon>
        <taxon>Bacillota</taxon>
        <taxon>Clostridia</taxon>
        <taxon>Neomoorellales</taxon>
        <taxon>Desulfitibacteraceae</taxon>
        <taxon>Metallumcola</taxon>
    </lineage>
</organism>
<name>A0AAU0UKK4_9FIRM</name>
<dbReference type="RefSeq" id="WP_366923918.1">
    <property type="nucleotide sequence ID" value="NZ_CP121694.1"/>
</dbReference>
<dbReference type="EMBL" id="CP121694">
    <property type="protein sequence ID" value="WRO21057.1"/>
    <property type="molecule type" value="Genomic_DNA"/>
</dbReference>
<evidence type="ECO:0000313" key="2">
    <source>
        <dbReference type="Proteomes" id="UP001329915"/>
    </source>
</evidence>
<reference evidence="1 2" key="1">
    <citation type="submission" date="2023-04" db="EMBL/GenBank/DDBJ databases">
        <authorList>
            <person name="Hsu D."/>
        </authorList>
    </citation>
    <scope>NUCLEOTIDE SEQUENCE [LARGE SCALE GENOMIC DNA]</scope>
    <source>
        <strain evidence="1 2">MK1</strain>
    </source>
</reference>
<keyword evidence="2" id="KW-1185">Reference proteome</keyword>